<proteinExistence type="inferred from homology"/>
<gene>
    <name evidence="10" type="ORF">niasHT_030692</name>
</gene>
<dbReference type="InterPro" id="IPR000719">
    <property type="entry name" value="Prot_kinase_dom"/>
</dbReference>
<evidence type="ECO:0000256" key="5">
    <source>
        <dbReference type="ARBA" id="ARBA00022840"/>
    </source>
</evidence>
<evidence type="ECO:0000259" key="9">
    <source>
        <dbReference type="PROSITE" id="PS50011"/>
    </source>
</evidence>
<keyword evidence="5 6" id="KW-0067">ATP-binding</keyword>
<dbReference type="InterPro" id="IPR011009">
    <property type="entry name" value="Kinase-like_dom_sf"/>
</dbReference>
<dbReference type="InterPro" id="IPR008271">
    <property type="entry name" value="Ser/Thr_kinase_AS"/>
</dbReference>
<dbReference type="EMBL" id="JBICBT010001408">
    <property type="protein sequence ID" value="KAL3068401.1"/>
    <property type="molecule type" value="Genomic_DNA"/>
</dbReference>
<dbReference type="SMART" id="SM00220">
    <property type="entry name" value="S_TKc"/>
    <property type="match status" value="1"/>
</dbReference>
<dbReference type="SUPFAM" id="SSF56112">
    <property type="entry name" value="Protein kinase-like (PK-like)"/>
    <property type="match status" value="1"/>
</dbReference>
<dbReference type="Gene3D" id="3.30.200.20">
    <property type="entry name" value="Phosphorylase Kinase, domain 1"/>
    <property type="match status" value="1"/>
</dbReference>
<keyword evidence="4" id="KW-0418">Kinase</keyword>
<evidence type="ECO:0000313" key="10">
    <source>
        <dbReference type="EMBL" id="KAL3068401.1"/>
    </source>
</evidence>
<dbReference type="Proteomes" id="UP001620626">
    <property type="component" value="Unassembled WGS sequence"/>
</dbReference>
<evidence type="ECO:0000256" key="8">
    <source>
        <dbReference type="SAM" id="MobiDB-lite"/>
    </source>
</evidence>
<keyword evidence="2" id="KW-0808">Transferase</keyword>
<evidence type="ECO:0000256" key="3">
    <source>
        <dbReference type="ARBA" id="ARBA00022741"/>
    </source>
</evidence>
<evidence type="ECO:0000256" key="7">
    <source>
        <dbReference type="RuleBase" id="RU000304"/>
    </source>
</evidence>
<dbReference type="PROSITE" id="PS50011">
    <property type="entry name" value="PROTEIN_KINASE_DOM"/>
    <property type="match status" value="1"/>
</dbReference>
<comment type="similarity">
    <text evidence="7">Belongs to the protein kinase superfamily.</text>
</comment>
<feature type="region of interest" description="Disordered" evidence="8">
    <location>
        <begin position="389"/>
        <end position="433"/>
    </location>
</feature>
<dbReference type="InterPro" id="IPR017441">
    <property type="entry name" value="Protein_kinase_ATP_BS"/>
</dbReference>
<feature type="domain" description="Protein kinase" evidence="9">
    <location>
        <begin position="23"/>
        <end position="283"/>
    </location>
</feature>
<keyword evidence="1 7" id="KW-0723">Serine/threonine-protein kinase</keyword>
<evidence type="ECO:0000313" key="11">
    <source>
        <dbReference type="Proteomes" id="UP001620626"/>
    </source>
</evidence>
<sequence>MGNKGSTEQRNRQCPSETELSDFRLTGQIGVGSFGKVYSVLHKGMRLEYALKAMCKRRLIRGHQADSVLLGLEQLQSLTHPFIANLWFSFQDVNYVYIITDLLSGGDLAFHLKWHGRFSESRAKLLICEISLALEYLHRQRIGHFDVKPANIILDEEGHAHLSDFGLSKRLPQGQLVHSFSGTRPYMAPEILLTALGRKDGYSFKVDWWALGTCFYEMLRGRIPHEYPSAFSSLQVLNIVFTRPVVMPARWPSDLISFLRSMINPDPARRIASFAALRAHPYMSRIDWTAVFERKMVPIFAPSRDHQHFHRGERGFRATVSAPIRTKGGDARRQFLHHPQIKERNSSDTGSGTKGEIGKYEEQMERLSAKFKQFNRFRCEVQPADARPLLDETRRNGGEKETMERGNSRSKVAMSATAETPRGGGTKELGAKTQADRMRAMYRANNREVNYSM</sequence>
<evidence type="ECO:0000256" key="6">
    <source>
        <dbReference type="PROSITE-ProRule" id="PRU10141"/>
    </source>
</evidence>
<accession>A0ABD2HQM0</accession>
<comment type="caution">
    <text evidence="10">The sequence shown here is derived from an EMBL/GenBank/DDBJ whole genome shotgun (WGS) entry which is preliminary data.</text>
</comment>
<reference evidence="10 11" key="1">
    <citation type="submission" date="2024-10" db="EMBL/GenBank/DDBJ databases">
        <authorList>
            <person name="Kim D."/>
        </authorList>
    </citation>
    <scope>NUCLEOTIDE SEQUENCE [LARGE SCALE GENOMIC DNA]</scope>
    <source>
        <strain evidence="10">BH-2024</strain>
    </source>
</reference>
<feature type="binding site" evidence="6">
    <location>
        <position position="52"/>
    </location>
    <ligand>
        <name>ATP</name>
        <dbReference type="ChEBI" id="CHEBI:30616"/>
    </ligand>
</feature>
<dbReference type="AlphaFoldDB" id="A0ABD2HQM0"/>
<evidence type="ECO:0000256" key="4">
    <source>
        <dbReference type="ARBA" id="ARBA00022777"/>
    </source>
</evidence>
<name>A0ABD2HQM0_9BILA</name>
<dbReference type="PANTHER" id="PTHR24355">
    <property type="entry name" value="G PROTEIN-COUPLED RECEPTOR KINASE/RIBOSOMAL PROTEIN S6 KINASE"/>
    <property type="match status" value="1"/>
</dbReference>
<dbReference type="GO" id="GO:0004674">
    <property type="term" value="F:protein serine/threonine kinase activity"/>
    <property type="evidence" value="ECO:0007669"/>
    <property type="project" value="UniProtKB-KW"/>
</dbReference>
<dbReference type="Pfam" id="PF00069">
    <property type="entry name" value="Pkinase"/>
    <property type="match status" value="1"/>
</dbReference>
<keyword evidence="11" id="KW-1185">Reference proteome</keyword>
<dbReference type="PROSITE" id="PS00108">
    <property type="entry name" value="PROTEIN_KINASE_ST"/>
    <property type="match status" value="1"/>
</dbReference>
<protein>
    <recommendedName>
        <fullName evidence="9">Protein kinase domain-containing protein</fullName>
    </recommendedName>
</protein>
<organism evidence="10 11">
    <name type="scientific">Heterodera trifolii</name>
    <dbReference type="NCBI Taxonomy" id="157864"/>
    <lineage>
        <taxon>Eukaryota</taxon>
        <taxon>Metazoa</taxon>
        <taxon>Ecdysozoa</taxon>
        <taxon>Nematoda</taxon>
        <taxon>Chromadorea</taxon>
        <taxon>Rhabditida</taxon>
        <taxon>Tylenchina</taxon>
        <taxon>Tylenchomorpha</taxon>
        <taxon>Tylenchoidea</taxon>
        <taxon>Heteroderidae</taxon>
        <taxon>Heteroderinae</taxon>
        <taxon>Heterodera</taxon>
    </lineage>
</organism>
<dbReference type="PANTHER" id="PTHR24355:SF30">
    <property type="entry name" value="SERINE_THREONINE-PROTEIN KINASE 32B ISOFORM X1"/>
    <property type="match status" value="1"/>
</dbReference>
<evidence type="ECO:0000256" key="1">
    <source>
        <dbReference type="ARBA" id="ARBA00022527"/>
    </source>
</evidence>
<dbReference type="Gene3D" id="1.10.510.10">
    <property type="entry name" value="Transferase(Phosphotransferase) domain 1"/>
    <property type="match status" value="1"/>
</dbReference>
<dbReference type="PROSITE" id="PS00107">
    <property type="entry name" value="PROTEIN_KINASE_ATP"/>
    <property type="match status" value="1"/>
</dbReference>
<dbReference type="GO" id="GO:0005524">
    <property type="term" value="F:ATP binding"/>
    <property type="evidence" value="ECO:0007669"/>
    <property type="project" value="UniProtKB-UniRule"/>
</dbReference>
<keyword evidence="3 6" id="KW-0547">Nucleotide-binding</keyword>
<feature type="compositionally biased region" description="Basic and acidic residues" evidence="8">
    <location>
        <begin position="389"/>
        <end position="407"/>
    </location>
</feature>
<evidence type="ECO:0000256" key="2">
    <source>
        <dbReference type="ARBA" id="ARBA00022679"/>
    </source>
</evidence>